<name>A0A212Q9E1_RHOAC</name>
<protein>
    <submittedName>
        <fullName evidence="2">Uncharacterized protein</fullName>
    </submittedName>
</protein>
<evidence type="ECO:0000256" key="1">
    <source>
        <dbReference type="SAM" id="MobiDB-lite"/>
    </source>
</evidence>
<reference evidence="3" key="1">
    <citation type="submission" date="2017-06" db="EMBL/GenBank/DDBJ databases">
        <authorList>
            <person name="Varghese N."/>
            <person name="Submissions S."/>
        </authorList>
    </citation>
    <scope>NUCLEOTIDE SEQUENCE [LARGE SCALE GENOMIC DNA]</scope>
    <source>
        <strain evidence="3">DSM 137</strain>
    </source>
</reference>
<dbReference type="EMBL" id="FYDG01000001">
    <property type="protein sequence ID" value="SNB55973.1"/>
    <property type="molecule type" value="Genomic_DNA"/>
</dbReference>
<gene>
    <name evidence="2" type="ORF">SAMN06265338_101486</name>
</gene>
<dbReference type="AlphaFoldDB" id="A0A212Q9E1"/>
<proteinExistence type="predicted"/>
<accession>A0A212Q9E1</accession>
<evidence type="ECO:0000313" key="2">
    <source>
        <dbReference type="EMBL" id="SNB55973.1"/>
    </source>
</evidence>
<dbReference type="Proteomes" id="UP000198418">
    <property type="component" value="Unassembled WGS sequence"/>
</dbReference>
<evidence type="ECO:0000313" key="3">
    <source>
        <dbReference type="Proteomes" id="UP000198418"/>
    </source>
</evidence>
<feature type="compositionally biased region" description="Low complexity" evidence="1">
    <location>
        <begin position="29"/>
        <end position="51"/>
    </location>
</feature>
<organism evidence="2 3">
    <name type="scientific">Rhodoblastus acidophilus</name>
    <name type="common">Rhodopseudomonas acidophila</name>
    <dbReference type="NCBI Taxonomy" id="1074"/>
    <lineage>
        <taxon>Bacteria</taxon>
        <taxon>Pseudomonadati</taxon>
        <taxon>Pseudomonadota</taxon>
        <taxon>Alphaproteobacteria</taxon>
        <taxon>Hyphomicrobiales</taxon>
        <taxon>Rhodoblastaceae</taxon>
        <taxon>Rhodoblastus</taxon>
    </lineage>
</organism>
<sequence length="295" mass="30844">MAALVTAAAGVVILSPELPGRSAAPTQKQPDQPQPAREAAPEAKPAAEAAPASPPLAVKPVTTQPVALEPSPPPESDLESAWAEKLRETPDYRGFFDRMRASFPAEWTQALRDAAADDGLRKPEGVDLLMSLAVQAARVKSGLVAARAGAPALDRLFASQLAVARQLAAGDSALCLDFLNGAAAQSLTQFAASHRPLMANQALAGLEAIDDGGRAAIQRQPPTQADFDLLEKALRAKGLSADAIALLLDGKAPATPIPDDQACRNGVAYLETLANLDEPARMRLYALAVQLMARD</sequence>
<keyword evidence="3" id="KW-1185">Reference proteome</keyword>
<feature type="region of interest" description="Disordered" evidence="1">
    <location>
        <begin position="15"/>
        <end position="79"/>
    </location>
</feature>